<dbReference type="RefSeq" id="WP_200275764.1">
    <property type="nucleotide sequence ID" value="NZ_CP066802.1"/>
</dbReference>
<dbReference type="EMBL" id="CP066802">
    <property type="protein sequence ID" value="QQM67302.1"/>
    <property type="molecule type" value="Genomic_DNA"/>
</dbReference>
<name>A0A7T7S276_9ACTO</name>
<dbReference type="KEGG" id="awe:JG540_09965"/>
<evidence type="ECO:0000313" key="2">
    <source>
        <dbReference type="EMBL" id="QQM67302.1"/>
    </source>
</evidence>
<reference evidence="2 3" key="1">
    <citation type="submission" date="2020-12" db="EMBL/GenBank/DDBJ databases">
        <authorList>
            <person name="Zhou J."/>
        </authorList>
    </citation>
    <scope>NUCLEOTIDE SEQUENCE [LARGE SCALE GENOMIC DNA]</scope>
    <source>
        <strain evidence="2 3">CCUG 61299</strain>
    </source>
</reference>
<gene>
    <name evidence="2" type="ORF">JG540_09965</name>
</gene>
<proteinExistence type="predicted"/>
<protein>
    <submittedName>
        <fullName evidence="2">Uncharacterized protein</fullName>
    </submittedName>
</protein>
<evidence type="ECO:0000256" key="1">
    <source>
        <dbReference type="SAM" id="MobiDB-lite"/>
    </source>
</evidence>
<keyword evidence="3" id="KW-1185">Reference proteome</keyword>
<organism evidence="2 3">
    <name type="scientific">Actinomyces weissii</name>
    <dbReference type="NCBI Taxonomy" id="675090"/>
    <lineage>
        <taxon>Bacteria</taxon>
        <taxon>Bacillati</taxon>
        <taxon>Actinomycetota</taxon>
        <taxon>Actinomycetes</taxon>
        <taxon>Actinomycetales</taxon>
        <taxon>Actinomycetaceae</taxon>
        <taxon>Actinomyces</taxon>
    </lineage>
</organism>
<sequence>MNLLIGAQEYPIPSLDEYALCSLRVDGIGHVAISYSRGPDSPGWYTDSVSEEDLRDGILYRTHPSQHAPEQPVIEPLDIDLKGGTYFVSTTFGKDARVFWFSPSGHTMVVESVDLSYGHPSPQELKPTLIALMRYAAGIYPTVFQHIPARTEPFPTNKTTAPRTTATPTPQASS</sequence>
<feature type="region of interest" description="Disordered" evidence="1">
    <location>
        <begin position="150"/>
        <end position="174"/>
    </location>
</feature>
<evidence type="ECO:0000313" key="3">
    <source>
        <dbReference type="Proteomes" id="UP000595895"/>
    </source>
</evidence>
<dbReference type="Proteomes" id="UP000595895">
    <property type="component" value="Chromosome"/>
</dbReference>
<accession>A0A7T7S276</accession>
<feature type="compositionally biased region" description="Low complexity" evidence="1">
    <location>
        <begin position="155"/>
        <end position="174"/>
    </location>
</feature>
<dbReference type="AlphaFoldDB" id="A0A7T7S276"/>